<dbReference type="InterPro" id="IPR006433">
    <property type="entry name" value="Prohead_protease"/>
</dbReference>
<evidence type="ECO:0000256" key="3">
    <source>
        <dbReference type="ARBA" id="ARBA00022801"/>
    </source>
</evidence>
<protein>
    <submittedName>
        <fullName evidence="6">HK97 family phage prohead protease</fullName>
    </submittedName>
</protein>
<evidence type="ECO:0000259" key="5">
    <source>
        <dbReference type="Pfam" id="PF04586"/>
    </source>
</evidence>
<keyword evidence="4" id="KW-0175">Coiled coil</keyword>
<reference evidence="6 7" key="1">
    <citation type="submission" date="2020-03" db="EMBL/GenBank/DDBJ databases">
        <title>Soil Listeria distribution.</title>
        <authorList>
            <person name="Liao J."/>
            <person name="Wiedmann M."/>
        </authorList>
    </citation>
    <scope>NUCLEOTIDE SEQUENCE [LARGE SCALE GENOMIC DNA]</scope>
    <source>
        <strain evidence="6 7">FSL L7-0297</strain>
    </source>
</reference>
<keyword evidence="1" id="KW-1188">Viral release from host cell</keyword>
<dbReference type="NCBIfam" id="TIGR01543">
    <property type="entry name" value="proheadase_HK97"/>
    <property type="match status" value="1"/>
</dbReference>
<dbReference type="GO" id="GO:0006508">
    <property type="term" value="P:proteolysis"/>
    <property type="evidence" value="ECO:0007669"/>
    <property type="project" value="UniProtKB-KW"/>
</dbReference>
<dbReference type="GO" id="GO:0008233">
    <property type="term" value="F:peptidase activity"/>
    <property type="evidence" value="ECO:0007669"/>
    <property type="project" value="UniProtKB-KW"/>
</dbReference>
<name>A0AB73H4R7_LISIO</name>
<proteinExistence type="predicted"/>
<dbReference type="SUPFAM" id="SSF50789">
    <property type="entry name" value="Herpes virus serine proteinase, assemblin"/>
    <property type="match status" value="1"/>
</dbReference>
<evidence type="ECO:0000256" key="1">
    <source>
        <dbReference type="ARBA" id="ARBA00022612"/>
    </source>
</evidence>
<gene>
    <name evidence="6" type="ORF">HCA89_00340</name>
</gene>
<dbReference type="EMBL" id="JAARXV010000001">
    <property type="protein sequence ID" value="MBC2140740.1"/>
    <property type="molecule type" value="Genomic_DNA"/>
</dbReference>
<comment type="caution">
    <text evidence="6">The sequence shown here is derived from an EMBL/GenBank/DDBJ whole genome shotgun (WGS) entry which is preliminary data.</text>
</comment>
<sequence>MLKEKVFHIKTVDDTSESSFHFEGYATTFGNTDLEGDIIEKGAFDDSIKRKSVVPLCFNHDRNKVYGKLELSIDEKGVISKGTFNTNDPDAAKVKDLLKMGALDSMSIGMYVDDYEPVDKERPFGGWHVKKAQIAEVSIVTVPANEEAKVSSVKGLNENEREELAQLRKTKQIDEIKKIIYKAEAVLK</sequence>
<evidence type="ECO:0000313" key="6">
    <source>
        <dbReference type="EMBL" id="MBC2140740.1"/>
    </source>
</evidence>
<evidence type="ECO:0000256" key="4">
    <source>
        <dbReference type="SAM" id="Coils"/>
    </source>
</evidence>
<keyword evidence="2 6" id="KW-0645">Protease</keyword>
<evidence type="ECO:0000313" key="7">
    <source>
        <dbReference type="Proteomes" id="UP000552309"/>
    </source>
</evidence>
<dbReference type="Pfam" id="PF04586">
    <property type="entry name" value="Peptidase_S78"/>
    <property type="match status" value="1"/>
</dbReference>
<dbReference type="RefSeq" id="WP_185542842.1">
    <property type="nucleotide sequence ID" value="NZ_JAARXV010000001.1"/>
</dbReference>
<keyword evidence="3" id="KW-0378">Hydrolase</keyword>
<organism evidence="6 7">
    <name type="scientific">Listeria innocua</name>
    <dbReference type="NCBI Taxonomy" id="1642"/>
    <lineage>
        <taxon>Bacteria</taxon>
        <taxon>Bacillati</taxon>
        <taxon>Bacillota</taxon>
        <taxon>Bacilli</taxon>
        <taxon>Bacillales</taxon>
        <taxon>Listeriaceae</taxon>
        <taxon>Listeria</taxon>
    </lineage>
</organism>
<feature type="domain" description="Prohead serine protease" evidence="5">
    <location>
        <begin position="12"/>
        <end position="153"/>
    </location>
</feature>
<evidence type="ECO:0000256" key="2">
    <source>
        <dbReference type="ARBA" id="ARBA00022670"/>
    </source>
</evidence>
<feature type="coiled-coil region" evidence="4">
    <location>
        <begin position="150"/>
        <end position="177"/>
    </location>
</feature>
<dbReference type="InterPro" id="IPR054613">
    <property type="entry name" value="Peptidase_S78_dom"/>
</dbReference>
<dbReference type="AlphaFoldDB" id="A0AB73H4R7"/>
<dbReference type="Proteomes" id="UP000552309">
    <property type="component" value="Unassembled WGS sequence"/>
</dbReference>
<accession>A0AB73H4R7</accession>